<keyword evidence="3" id="KW-1185">Reference proteome</keyword>
<keyword evidence="1" id="KW-0472">Membrane</keyword>
<protein>
    <submittedName>
        <fullName evidence="2">DUF2165 domain-containing protein</fullName>
    </submittedName>
</protein>
<evidence type="ECO:0000313" key="3">
    <source>
        <dbReference type="Proteomes" id="UP000274358"/>
    </source>
</evidence>
<keyword evidence="1" id="KW-0812">Transmembrane</keyword>
<dbReference type="EMBL" id="RYYV01000025">
    <property type="protein sequence ID" value="RUL70294.1"/>
    <property type="molecule type" value="Genomic_DNA"/>
</dbReference>
<sequence>MTLRLAKMLLPLVLAAFAFIVTFDNVVDYGSNFLFVRHVLSMDTTFPGNALLGRAITSPLAWQAGYWLIIAAEGATCLLLLGGTVALWRARHLSGTNFDQAKSLVTAGCVLGFLTWFFGFMVVGGEWFAMWQSKTWNGQEGAFRFYMAILGVLIFVNQPDADLTRSVSQSSR</sequence>
<dbReference type="AlphaFoldDB" id="A0A3S0PJ16"/>
<feature type="transmembrane region" description="Helical" evidence="1">
    <location>
        <begin position="141"/>
        <end position="157"/>
    </location>
</feature>
<dbReference type="Proteomes" id="UP000274358">
    <property type="component" value="Unassembled WGS sequence"/>
</dbReference>
<organism evidence="2 3">
    <name type="scientific">Dyella choica</name>
    <dbReference type="NCBI Taxonomy" id="1927959"/>
    <lineage>
        <taxon>Bacteria</taxon>
        <taxon>Pseudomonadati</taxon>
        <taxon>Pseudomonadota</taxon>
        <taxon>Gammaproteobacteria</taxon>
        <taxon>Lysobacterales</taxon>
        <taxon>Rhodanobacteraceae</taxon>
        <taxon>Dyella</taxon>
    </lineage>
</organism>
<evidence type="ECO:0000256" key="1">
    <source>
        <dbReference type="SAM" id="Phobius"/>
    </source>
</evidence>
<evidence type="ECO:0000313" key="2">
    <source>
        <dbReference type="EMBL" id="RUL70294.1"/>
    </source>
</evidence>
<reference evidence="2 3" key="1">
    <citation type="submission" date="2018-12" db="EMBL/GenBank/DDBJ databases">
        <title>Dyella dinghuensis sp. nov. DHOA06 and Dyella choica sp. nov. 4M-K27, isolated from forest soil.</title>
        <authorList>
            <person name="Qiu L.-H."/>
            <person name="Gao Z.-H."/>
        </authorList>
    </citation>
    <scope>NUCLEOTIDE SEQUENCE [LARGE SCALE GENOMIC DNA]</scope>
    <source>
        <strain evidence="2 3">4M-K27</strain>
    </source>
</reference>
<feature type="transmembrane region" description="Helical" evidence="1">
    <location>
        <begin position="66"/>
        <end position="88"/>
    </location>
</feature>
<comment type="caution">
    <text evidence="2">The sequence shown here is derived from an EMBL/GenBank/DDBJ whole genome shotgun (WGS) entry which is preliminary data.</text>
</comment>
<dbReference type="OrthoDB" id="7618855at2"/>
<proteinExistence type="predicted"/>
<dbReference type="InterPro" id="IPR018681">
    <property type="entry name" value="DUF2165_transmembrane"/>
</dbReference>
<dbReference type="Pfam" id="PF09933">
    <property type="entry name" value="DUF2165"/>
    <property type="match status" value="1"/>
</dbReference>
<gene>
    <name evidence="2" type="ORF">EKH80_21015</name>
</gene>
<feature type="transmembrane region" description="Helical" evidence="1">
    <location>
        <begin position="109"/>
        <end position="129"/>
    </location>
</feature>
<keyword evidence="1" id="KW-1133">Transmembrane helix</keyword>
<name>A0A3S0PJ16_9GAMM</name>
<accession>A0A3S0PJ16</accession>